<feature type="transmembrane region" description="Helical" evidence="9">
    <location>
        <begin position="116"/>
        <end position="134"/>
    </location>
</feature>
<dbReference type="InterPro" id="IPR004685">
    <property type="entry name" value="Brnchd-chn_aa_trnsp_Livcs"/>
</dbReference>
<keyword evidence="11" id="KW-1185">Reference proteome</keyword>
<feature type="transmembrane region" description="Helical" evidence="9">
    <location>
        <begin position="312"/>
        <end position="332"/>
    </location>
</feature>
<dbReference type="Proteomes" id="UP000243884">
    <property type="component" value="Unassembled WGS sequence"/>
</dbReference>
<organism evidence="10 11">
    <name type="scientific">Aerococcus suis</name>
    <dbReference type="NCBI Taxonomy" id="371602"/>
    <lineage>
        <taxon>Bacteria</taxon>
        <taxon>Bacillati</taxon>
        <taxon>Bacillota</taxon>
        <taxon>Bacilli</taxon>
        <taxon>Lactobacillales</taxon>
        <taxon>Aerococcaceae</taxon>
        <taxon>Aerococcus</taxon>
    </lineage>
</organism>
<evidence type="ECO:0000256" key="5">
    <source>
        <dbReference type="ARBA" id="ARBA00022692"/>
    </source>
</evidence>
<evidence type="ECO:0000313" key="11">
    <source>
        <dbReference type="Proteomes" id="UP000243884"/>
    </source>
</evidence>
<dbReference type="PANTHER" id="PTHR30588:SF0">
    <property type="entry name" value="BRANCHED-CHAIN AMINO ACID PERMEASE BRNQ"/>
    <property type="match status" value="1"/>
</dbReference>
<dbReference type="Gene3D" id="1.10.4160.10">
    <property type="entry name" value="Hydantoin permease"/>
    <property type="match status" value="1"/>
</dbReference>
<feature type="transmembrane region" description="Helical" evidence="9">
    <location>
        <begin position="367"/>
        <end position="390"/>
    </location>
</feature>
<evidence type="ECO:0000256" key="9">
    <source>
        <dbReference type="RuleBase" id="RU362122"/>
    </source>
</evidence>
<name>A0A1W1ZF92_9LACT</name>
<proteinExistence type="inferred from homology"/>
<comment type="function">
    <text evidence="9">Component of the transport system for branched-chain amino acids.</text>
</comment>
<dbReference type="OrthoDB" id="9783920at2"/>
<keyword evidence="7 9" id="KW-1133">Transmembrane helix</keyword>
<feature type="transmembrane region" description="Helical" evidence="9">
    <location>
        <begin position="274"/>
        <end position="300"/>
    </location>
</feature>
<dbReference type="GO" id="GO:0015188">
    <property type="term" value="F:L-isoleucine transmembrane transporter activity"/>
    <property type="evidence" value="ECO:0007669"/>
    <property type="project" value="TreeGrafter"/>
</dbReference>
<keyword evidence="8 9" id="KW-0472">Membrane</keyword>
<feature type="transmembrane region" description="Helical" evidence="9">
    <location>
        <begin position="338"/>
        <end position="355"/>
    </location>
</feature>
<feature type="transmembrane region" description="Helical" evidence="9">
    <location>
        <begin position="410"/>
        <end position="429"/>
    </location>
</feature>
<evidence type="ECO:0000256" key="3">
    <source>
        <dbReference type="ARBA" id="ARBA00022448"/>
    </source>
</evidence>
<evidence type="ECO:0000256" key="2">
    <source>
        <dbReference type="ARBA" id="ARBA00008540"/>
    </source>
</evidence>
<dbReference type="AlphaFoldDB" id="A0A1W1ZF92"/>
<dbReference type="GO" id="GO:0015190">
    <property type="term" value="F:L-leucine transmembrane transporter activity"/>
    <property type="evidence" value="ECO:0007669"/>
    <property type="project" value="TreeGrafter"/>
</dbReference>
<gene>
    <name evidence="10" type="ORF">SAMN04487984_1300</name>
</gene>
<comment type="subcellular location">
    <subcellularLocation>
        <location evidence="1 9">Cell membrane</location>
        <topology evidence="1 9">Multi-pass membrane protein</topology>
    </subcellularLocation>
</comment>
<feature type="transmembrane region" description="Helical" evidence="9">
    <location>
        <begin position="39"/>
        <end position="66"/>
    </location>
</feature>
<reference evidence="11" key="1">
    <citation type="submission" date="2017-04" db="EMBL/GenBank/DDBJ databases">
        <authorList>
            <person name="Varghese N."/>
            <person name="Submissions S."/>
        </authorList>
    </citation>
    <scope>NUCLEOTIDE SEQUENCE [LARGE SCALE GENOMIC DNA]</scope>
    <source>
        <strain evidence="11">DSM 21500</strain>
    </source>
</reference>
<feature type="transmembrane region" description="Helical" evidence="9">
    <location>
        <begin position="192"/>
        <end position="208"/>
    </location>
</feature>
<feature type="transmembrane region" description="Helical" evidence="9">
    <location>
        <begin position="78"/>
        <end position="96"/>
    </location>
</feature>
<keyword evidence="4" id="KW-1003">Cell membrane</keyword>
<dbReference type="GO" id="GO:0015818">
    <property type="term" value="P:isoleucine transport"/>
    <property type="evidence" value="ECO:0007669"/>
    <property type="project" value="TreeGrafter"/>
</dbReference>
<dbReference type="GO" id="GO:0015820">
    <property type="term" value="P:L-leucine transport"/>
    <property type="evidence" value="ECO:0007669"/>
    <property type="project" value="TreeGrafter"/>
</dbReference>
<sequence length="441" mass="47057">MKVKTSDIIICGFALFAIFFGAGNLIFPPYLGVVSGDNWLQAATAFILSDPFFPILGVLVTMALGGRADDLGQRVHPNFAKGLSAIAILLIGPLFSVPRTGATTHEIFIQSFFPGSPQWITSLVFFGITAYIAINPSTVMDAIGKYLTPILLLILAVVSITAIINPPGPLVPSQIDHVFAVGFKEGYQTMDALGAPLMAGIVITDLARRGYTDKKTQQKAGLWVGLLAFVLLALIYGTLTYAGARMSTYFGPGDDRTVIIIEMIDALLGPAGRLAIGVCVALACLTTAVGLTSIFASYFYGLLNKRISYRNLVLLAVLVEFIISLVGVNQIITLAVPILSAIYPITMTLILFSIFDKKITYDATYTGAVIGAGSIGFLQALASFGAMIAVPSIQHFGEITLHLPFASLGLEWIVPSILLAAIFGGVSYYKHDHHSPITTTK</sequence>
<feature type="transmembrane region" description="Helical" evidence="9">
    <location>
        <begin position="220"/>
        <end position="242"/>
    </location>
</feature>
<evidence type="ECO:0000256" key="6">
    <source>
        <dbReference type="ARBA" id="ARBA00022970"/>
    </source>
</evidence>
<feature type="transmembrane region" description="Helical" evidence="9">
    <location>
        <begin position="146"/>
        <end position="164"/>
    </location>
</feature>
<evidence type="ECO:0000256" key="7">
    <source>
        <dbReference type="ARBA" id="ARBA00022989"/>
    </source>
</evidence>
<evidence type="ECO:0000256" key="4">
    <source>
        <dbReference type="ARBA" id="ARBA00022475"/>
    </source>
</evidence>
<dbReference type="STRING" id="371602.SAMN04487984_1300"/>
<dbReference type="GO" id="GO:0005304">
    <property type="term" value="F:L-valine transmembrane transporter activity"/>
    <property type="evidence" value="ECO:0007669"/>
    <property type="project" value="TreeGrafter"/>
</dbReference>
<evidence type="ECO:0000256" key="1">
    <source>
        <dbReference type="ARBA" id="ARBA00004651"/>
    </source>
</evidence>
<keyword evidence="3 9" id="KW-0813">Transport</keyword>
<evidence type="ECO:0000256" key="8">
    <source>
        <dbReference type="ARBA" id="ARBA00023136"/>
    </source>
</evidence>
<accession>A0A1W1ZF92</accession>
<dbReference type="RefSeq" id="WP_084099412.1">
    <property type="nucleotide sequence ID" value="NZ_FWXK01000008.1"/>
</dbReference>
<feature type="transmembrane region" description="Helical" evidence="9">
    <location>
        <begin position="7"/>
        <end position="27"/>
    </location>
</feature>
<dbReference type="GO" id="GO:0005886">
    <property type="term" value="C:plasma membrane"/>
    <property type="evidence" value="ECO:0007669"/>
    <property type="project" value="UniProtKB-SubCell"/>
</dbReference>
<protein>
    <recommendedName>
        <fullName evidence="9">Branched-chain amino acid transport system carrier protein</fullName>
    </recommendedName>
</protein>
<dbReference type="NCBIfam" id="TIGR00796">
    <property type="entry name" value="livcs"/>
    <property type="match status" value="1"/>
</dbReference>
<keyword evidence="6 9" id="KW-0029">Amino-acid transport</keyword>
<keyword evidence="5 9" id="KW-0812">Transmembrane</keyword>
<dbReference type="EMBL" id="FWXK01000008">
    <property type="protein sequence ID" value="SMC47047.1"/>
    <property type="molecule type" value="Genomic_DNA"/>
</dbReference>
<comment type="similarity">
    <text evidence="2 9">Belongs to the branched chain amino acid transporter family.</text>
</comment>
<dbReference type="Pfam" id="PF05525">
    <property type="entry name" value="Branch_AA_trans"/>
    <property type="match status" value="1"/>
</dbReference>
<evidence type="ECO:0000313" key="10">
    <source>
        <dbReference type="EMBL" id="SMC47047.1"/>
    </source>
</evidence>
<dbReference type="PANTHER" id="PTHR30588">
    <property type="entry name" value="BRANCHED-CHAIN AMINO ACID TRANSPORT SYSTEM 2 CARRIER PROTEIN"/>
    <property type="match status" value="1"/>
</dbReference>